<dbReference type="InterPro" id="IPR024412">
    <property type="entry name" value="Lsr2_dim_dom"/>
</dbReference>
<sequence length="116" mass="12829">MVQRHVTILEDDIDGGEASETITFALDGVSYEIDLNEENAQRLRDAMAPWVGSARKVQGRRTARTGGSASRTTGSARKEQIARIRRWGRENGWEVSDRGRLSADLEEAYAKAHGKG</sequence>
<evidence type="ECO:0000259" key="3">
    <source>
        <dbReference type="Pfam" id="PF11774"/>
    </source>
</evidence>
<keyword evidence="6" id="KW-1185">Reference proteome</keyword>
<dbReference type="InterPro" id="IPR042261">
    <property type="entry name" value="Lsr2-like_dimerization"/>
</dbReference>
<feature type="domain" description="Lsr2 DNA-binding" evidence="4">
    <location>
        <begin position="77"/>
        <end position="112"/>
    </location>
</feature>
<evidence type="ECO:0000256" key="2">
    <source>
        <dbReference type="SAM" id="MobiDB-lite"/>
    </source>
</evidence>
<evidence type="ECO:0000259" key="4">
    <source>
        <dbReference type="Pfam" id="PF23359"/>
    </source>
</evidence>
<feature type="compositionally biased region" description="Polar residues" evidence="2">
    <location>
        <begin position="65"/>
        <end position="75"/>
    </location>
</feature>
<dbReference type="GO" id="GO:0003677">
    <property type="term" value="F:DNA binding"/>
    <property type="evidence" value="ECO:0007669"/>
    <property type="project" value="UniProtKB-KW"/>
</dbReference>
<dbReference type="Gene3D" id="3.30.60.230">
    <property type="entry name" value="Lsr2, dimerization domain"/>
    <property type="match status" value="1"/>
</dbReference>
<dbReference type="OrthoDB" id="4113332at2"/>
<dbReference type="Pfam" id="PF23359">
    <property type="entry name" value="Lsr2_DNA-bd"/>
    <property type="match status" value="1"/>
</dbReference>
<accession>A0A212TDD4</accession>
<dbReference type="Pfam" id="PF11774">
    <property type="entry name" value="Lsr2"/>
    <property type="match status" value="1"/>
</dbReference>
<reference evidence="5 6" key="1">
    <citation type="submission" date="2017-06" db="EMBL/GenBank/DDBJ databases">
        <authorList>
            <person name="Kim H.J."/>
            <person name="Triplett B.A."/>
        </authorList>
    </citation>
    <scope>NUCLEOTIDE SEQUENCE [LARGE SCALE GENOMIC DNA]</scope>
    <source>
        <strain evidence="5 6">DSM 22179</strain>
    </source>
</reference>
<keyword evidence="1" id="KW-0238">DNA-binding</keyword>
<dbReference type="GO" id="GO:0016746">
    <property type="term" value="F:acyltransferase activity"/>
    <property type="evidence" value="ECO:0007669"/>
    <property type="project" value="InterPro"/>
</dbReference>
<dbReference type="RefSeq" id="WP_088817935.1">
    <property type="nucleotide sequence ID" value="NZ_FYEZ01000001.1"/>
</dbReference>
<dbReference type="AlphaFoldDB" id="A0A212TDD4"/>
<dbReference type="InterPro" id="IPR055370">
    <property type="entry name" value="Lsr2_DNA-bd"/>
</dbReference>
<protein>
    <submittedName>
        <fullName evidence="5">Lsr2 protein</fullName>
    </submittedName>
</protein>
<evidence type="ECO:0000256" key="1">
    <source>
        <dbReference type="ARBA" id="ARBA00023125"/>
    </source>
</evidence>
<name>A0A212TDD4_9MICO</name>
<dbReference type="Proteomes" id="UP000198122">
    <property type="component" value="Unassembled WGS sequence"/>
</dbReference>
<feature type="region of interest" description="Disordered" evidence="2">
    <location>
        <begin position="54"/>
        <end position="80"/>
    </location>
</feature>
<proteinExistence type="predicted"/>
<dbReference type="Gene3D" id="4.10.320.10">
    <property type="entry name" value="E3-binding domain"/>
    <property type="match status" value="1"/>
</dbReference>
<dbReference type="InterPro" id="IPR036625">
    <property type="entry name" value="E3-bd_dom_sf"/>
</dbReference>
<gene>
    <name evidence="5" type="ORF">SAMN05445756_1029</name>
</gene>
<evidence type="ECO:0000313" key="5">
    <source>
        <dbReference type="EMBL" id="SNC64032.1"/>
    </source>
</evidence>
<organism evidence="5 6">
    <name type="scientific">Kytococcus aerolatus</name>
    <dbReference type="NCBI Taxonomy" id="592308"/>
    <lineage>
        <taxon>Bacteria</taxon>
        <taxon>Bacillati</taxon>
        <taxon>Actinomycetota</taxon>
        <taxon>Actinomycetes</taxon>
        <taxon>Micrococcales</taxon>
        <taxon>Kytococcaceae</taxon>
        <taxon>Kytococcus</taxon>
    </lineage>
</organism>
<dbReference type="EMBL" id="FYEZ01000001">
    <property type="protein sequence ID" value="SNC64032.1"/>
    <property type="molecule type" value="Genomic_DNA"/>
</dbReference>
<evidence type="ECO:0000313" key="6">
    <source>
        <dbReference type="Proteomes" id="UP000198122"/>
    </source>
</evidence>
<feature type="domain" description="Lsr2 dimerization" evidence="3">
    <location>
        <begin position="1"/>
        <end position="58"/>
    </location>
</feature>